<dbReference type="GO" id="GO:0051225">
    <property type="term" value="P:spindle assembly"/>
    <property type="evidence" value="ECO:0007669"/>
    <property type="project" value="InterPro"/>
</dbReference>
<dbReference type="Pfam" id="PF14817">
    <property type="entry name" value="HAUS5"/>
    <property type="match status" value="1"/>
</dbReference>
<proteinExistence type="predicted"/>
<dbReference type="PANTHER" id="PTHR28588">
    <property type="entry name" value="HAUS AUGMIN-LIKE COMPLEX SUBUNIT 5"/>
    <property type="match status" value="1"/>
</dbReference>
<evidence type="ECO:0000313" key="3">
    <source>
        <dbReference type="Proteomes" id="UP000796761"/>
    </source>
</evidence>
<sequence length="188" mass="20369">MMAEALGRWARDEMEMPPSALPSPAALRRLCSGPTAPIWDFVTRHVRSQRNVKKIRGNLRWYGHLRQMEAAAGPPGRQGALRGAVGRLRKELQDLGDAIEGTQDTALRLEASLGAGQSRRWAELRRGAELRLLGAGPDPERLRSHQGALQGPPNRPGQSRAELSAILASGAEPEVLVSGRGLRGVRGL</sequence>
<evidence type="ECO:0008006" key="4">
    <source>
        <dbReference type="Google" id="ProtNLM"/>
    </source>
</evidence>
<dbReference type="PANTHER" id="PTHR28588:SF1">
    <property type="entry name" value="HAUS AUGMIN-LIKE COMPLEX SUBUNIT 5"/>
    <property type="match status" value="1"/>
</dbReference>
<dbReference type="OrthoDB" id="9219517at2759"/>
<protein>
    <recommendedName>
        <fullName evidence="4">HAUS augmin-like complex subunit 5</fullName>
    </recommendedName>
</protein>
<comment type="caution">
    <text evidence="2">The sequence shown here is derived from an EMBL/GenBank/DDBJ whole genome shotgun (WGS) entry which is preliminary data.</text>
</comment>
<evidence type="ECO:0000256" key="1">
    <source>
        <dbReference type="SAM" id="MobiDB-lite"/>
    </source>
</evidence>
<organism evidence="2 3">
    <name type="scientific">Zosterops borbonicus</name>
    <dbReference type="NCBI Taxonomy" id="364589"/>
    <lineage>
        <taxon>Eukaryota</taxon>
        <taxon>Metazoa</taxon>
        <taxon>Chordata</taxon>
        <taxon>Craniata</taxon>
        <taxon>Vertebrata</taxon>
        <taxon>Euteleostomi</taxon>
        <taxon>Archelosauria</taxon>
        <taxon>Archosauria</taxon>
        <taxon>Dinosauria</taxon>
        <taxon>Saurischia</taxon>
        <taxon>Theropoda</taxon>
        <taxon>Coelurosauria</taxon>
        <taxon>Aves</taxon>
        <taxon>Neognathae</taxon>
        <taxon>Neoaves</taxon>
        <taxon>Telluraves</taxon>
        <taxon>Australaves</taxon>
        <taxon>Passeriformes</taxon>
        <taxon>Sylvioidea</taxon>
        <taxon>Zosteropidae</taxon>
        <taxon>Zosterops</taxon>
    </lineage>
</organism>
<evidence type="ECO:0000313" key="2">
    <source>
        <dbReference type="EMBL" id="TRZ06599.1"/>
    </source>
</evidence>
<dbReference type="GO" id="GO:0007098">
    <property type="term" value="P:centrosome cycle"/>
    <property type="evidence" value="ECO:0007669"/>
    <property type="project" value="TreeGrafter"/>
</dbReference>
<reference evidence="2" key="1">
    <citation type="submission" date="2019-04" db="EMBL/GenBank/DDBJ databases">
        <title>Genome assembly of Zosterops borbonicus 15179.</title>
        <authorList>
            <person name="Leroy T."/>
            <person name="Anselmetti Y."/>
            <person name="Tilak M.-K."/>
            <person name="Nabholz B."/>
        </authorList>
    </citation>
    <scope>NUCLEOTIDE SEQUENCE</scope>
    <source>
        <strain evidence="2">HGM_15179</strain>
        <tissue evidence="2">Muscle</tissue>
    </source>
</reference>
<dbReference type="GO" id="GO:0005813">
    <property type="term" value="C:centrosome"/>
    <property type="evidence" value="ECO:0007669"/>
    <property type="project" value="TreeGrafter"/>
</dbReference>
<dbReference type="EMBL" id="SWJQ01002351">
    <property type="protein sequence ID" value="TRZ06599.1"/>
    <property type="molecule type" value="Genomic_DNA"/>
</dbReference>
<gene>
    <name evidence="2" type="ORF">HGM15179_020508</name>
</gene>
<accession>A0A8K1D668</accession>
<dbReference type="InterPro" id="IPR029131">
    <property type="entry name" value="HAUS5"/>
</dbReference>
<dbReference type="AlphaFoldDB" id="A0A8K1D668"/>
<feature type="region of interest" description="Disordered" evidence="1">
    <location>
        <begin position="135"/>
        <end position="159"/>
    </location>
</feature>
<keyword evidence="3" id="KW-1185">Reference proteome</keyword>
<dbReference type="Proteomes" id="UP000796761">
    <property type="component" value="Unassembled WGS sequence"/>
</dbReference>
<dbReference type="GO" id="GO:0070652">
    <property type="term" value="C:HAUS complex"/>
    <property type="evidence" value="ECO:0007669"/>
    <property type="project" value="InterPro"/>
</dbReference>
<name>A0A8K1D668_9PASS</name>